<evidence type="ECO:0000313" key="5">
    <source>
        <dbReference type="EMBL" id="QNO43407.1"/>
    </source>
</evidence>
<evidence type="ECO:0000313" key="3">
    <source>
        <dbReference type="EMBL" id="QNO42710.1"/>
    </source>
</evidence>
<organism evidence="5">
    <name type="scientific">Candidatus Methanogaster sp. ANME-2c ERB4</name>
    <dbReference type="NCBI Taxonomy" id="2759911"/>
    <lineage>
        <taxon>Archaea</taxon>
        <taxon>Methanobacteriati</taxon>
        <taxon>Methanobacteriota</taxon>
        <taxon>Stenosarchaea group</taxon>
        <taxon>Methanomicrobia</taxon>
        <taxon>Methanosarcinales</taxon>
        <taxon>ANME-2 cluster</taxon>
        <taxon>Candidatus Methanogasteraceae</taxon>
        <taxon>Candidatus Methanogaster</taxon>
    </lineage>
</organism>
<evidence type="ECO:0000313" key="2">
    <source>
        <dbReference type="EMBL" id="QNO42100.1"/>
    </source>
</evidence>
<proteinExistence type="predicted"/>
<dbReference type="AlphaFoldDB" id="A0A7G9Y5X3"/>
<dbReference type="EMBL" id="MT631111">
    <property type="protein sequence ID" value="QNO45408.1"/>
    <property type="molecule type" value="Genomic_DNA"/>
</dbReference>
<evidence type="ECO:0000313" key="4">
    <source>
        <dbReference type="EMBL" id="QNO42796.1"/>
    </source>
</evidence>
<dbReference type="EMBL" id="MT630757">
    <property type="protein sequence ID" value="QNO42710.1"/>
    <property type="molecule type" value="Genomic_DNA"/>
</dbReference>
<name>A0A7G9Y5X3_9EURY</name>
<reference evidence="5" key="1">
    <citation type="submission" date="2020-06" db="EMBL/GenBank/DDBJ databases">
        <title>Unique genomic features of the anaerobic methanotrophic archaea.</title>
        <authorList>
            <person name="Chadwick G.L."/>
            <person name="Skennerton C.T."/>
            <person name="Laso-Perez R."/>
            <person name="Leu A.O."/>
            <person name="Speth D.R."/>
            <person name="Yu H."/>
            <person name="Morgan-Lang C."/>
            <person name="Hatzenpichler R."/>
            <person name="Goudeau D."/>
            <person name="Malmstrom R."/>
            <person name="Brazelton W.J."/>
            <person name="Woyke T."/>
            <person name="Hallam S.J."/>
            <person name="Tyson G.W."/>
            <person name="Wegener G."/>
            <person name="Boetius A."/>
            <person name="Orphan V."/>
        </authorList>
    </citation>
    <scope>NUCLEOTIDE SEQUENCE</scope>
</reference>
<dbReference type="EMBL" id="MT630643">
    <property type="protein sequence ID" value="QNO41466.1"/>
    <property type="molecule type" value="Genomic_DNA"/>
</dbReference>
<sequence>MDSALADGCVFAVVELTARKKPCMQWVQVFSVIECKAEEIVCCGVVPDIESPITGLLHTRAFDVDLLVVITDHIKPRVMHWHPLNVFEDQA</sequence>
<accession>A0A7G9Y5X3</accession>
<dbReference type="EMBL" id="MT630708">
    <property type="protein sequence ID" value="QNO42100.1"/>
    <property type="molecule type" value="Genomic_DNA"/>
</dbReference>
<evidence type="ECO:0000313" key="6">
    <source>
        <dbReference type="EMBL" id="QNO45408.1"/>
    </source>
</evidence>
<evidence type="ECO:0000313" key="1">
    <source>
        <dbReference type="EMBL" id="QNO41466.1"/>
    </source>
</evidence>
<gene>
    <name evidence="3" type="ORF">AOABALHP_00013</name>
    <name evidence="4" type="ORF">APHJHCDA_00013</name>
    <name evidence="5" type="ORF">BLHHIOMN_00002</name>
    <name evidence="1" type="ORF">CIDILJJO_00013</name>
    <name evidence="6" type="ORF">IGBKDJFP_00002</name>
    <name evidence="2" type="ORF">INBEEEIC_00002</name>
</gene>
<protein>
    <submittedName>
        <fullName evidence="5">Uncharacterized protein</fullName>
    </submittedName>
</protein>
<dbReference type="EMBL" id="MT630819">
    <property type="protein sequence ID" value="QNO43407.1"/>
    <property type="molecule type" value="Genomic_DNA"/>
</dbReference>
<dbReference type="EMBL" id="MT630767">
    <property type="protein sequence ID" value="QNO42796.1"/>
    <property type="molecule type" value="Genomic_DNA"/>
</dbReference>